<accession>A0ABP5E362</accession>
<dbReference type="RefSeq" id="WP_344065305.1">
    <property type="nucleotide sequence ID" value="NZ_BAAAPU010000009.1"/>
</dbReference>
<proteinExistence type="predicted"/>
<evidence type="ECO:0000256" key="1">
    <source>
        <dbReference type="SAM" id="MobiDB-lite"/>
    </source>
</evidence>
<organism evidence="2 3">
    <name type="scientific">Terrabacter lapilli</name>
    <dbReference type="NCBI Taxonomy" id="436231"/>
    <lineage>
        <taxon>Bacteria</taxon>
        <taxon>Bacillati</taxon>
        <taxon>Actinomycetota</taxon>
        <taxon>Actinomycetes</taxon>
        <taxon>Micrococcales</taxon>
        <taxon>Intrasporangiaceae</taxon>
        <taxon>Terrabacter</taxon>
    </lineage>
</organism>
<sequence>MPELIASPTRIPVPGGKVIDEHVGAVNTPDAGLQTSVSVARMVAPAGWSEPFQTPEFDEITVVLAGTVVVDHDGGSLEVQAGQTVVTRGGERIRYSCGPEGAEYVAICLPAFSPDTVHREDEDADAADTSAGDPR</sequence>
<evidence type="ECO:0008006" key="4">
    <source>
        <dbReference type="Google" id="ProtNLM"/>
    </source>
</evidence>
<reference evidence="3" key="1">
    <citation type="journal article" date="2019" name="Int. J. Syst. Evol. Microbiol.">
        <title>The Global Catalogue of Microorganisms (GCM) 10K type strain sequencing project: providing services to taxonomists for standard genome sequencing and annotation.</title>
        <authorList>
            <consortium name="The Broad Institute Genomics Platform"/>
            <consortium name="The Broad Institute Genome Sequencing Center for Infectious Disease"/>
            <person name="Wu L."/>
            <person name="Ma J."/>
        </authorList>
    </citation>
    <scope>NUCLEOTIDE SEQUENCE [LARGE SCALE GENOMIC DNA]</scope>
    <source>
        <strain evidence="3">JCM 15628</strain>
    </source>
</reference>
<evidence type="ECO:0000313" key="3">
    <source>
        <dbReference type="Proteomes" id="UP001500013"/>
    </source>
</evidence>
<keyword evidence="3" id="KW-1185">Reference proteome</keyword>
<dbReference type="SUPFAM" id="SSF51182">
    <property type="entry name" value="RmlC-like cupins"/>
    <property type="match status" value="1"/>
</dbReference>
<dbReference type="InterPro" id="IPR014710">
    <property type="entry name" value="RmlC-like_jellyroll"/>
</dbReference>
<dbReference type="EMBL" id="BAAAPU010000009">
    <property type="protein sequence ID" value="GAA1989330.1"/>
    <property type="molecule type" value="Genomic_DNA"/>
</dbReference>
<comment type="caution">
    <text evidence="2">The sequence shown here is derived from an EMBL/GenBank/DDBJ whole genome shotgun (WGS) entry which is preliminary data.</text>
</comment>
<evidence type="ECO:0000313" key="2">
    <source>
        <dbReference type="EMBL" id="GAA1989330.1"/>
    </source>
</evidence>
<gene>
    <name evidence="2" type="ORF">GCM10009817_34030</name>
</gene>
<feature type="region of interest" description="Disordered" evidence="1">
    <location>
        <begin position="116"/>
        <end position="135"/>
    </location>
</feature>
<name>A0ABP5E362_9MICO</name>
<protein>
    <recommendedName>
        <fullName evidence="4">Mannose-6-phosphate isomerase-like protein (Cupin superfamily)</fullName>
    </recommendedName>
</protein>
<dbReference type="Proteomes" id="UP001500013">
    <property type="component" value="Unassembled WGS sequence"/>
</dbReference>
<dbReference type="InterPro" id="IPR011051">
    <property type="entry name" value="RmlC_Cupin_sf"/>
</dbReference>
<dbReference type="Gene3D" id="2.60.120.10">
    <property type="entry name" value="Jelly Rolls"/>
    <property type="match status" value="1"/>
</dbReference>